<organism evidence="6 7">
    <name type="scientific">Tetracentron sinense</name>
    <name type="common">Spur-leaf</name>
    <dbReference type="NCBI Taxonomy" id="13715"/>
    <lineage>
        <taxon>Eukaryota</taxon>
        <taxon>Viridiplantae</taxon>
        <taxon>Streptophyta</taxon>
        <taxon>Embryophyta</taxon>
        <taxon>Tracheophyta</taxon>
        <taxon>Spermatophyta</taxon>
        <taxon>Magnoliopsida</taxon>
        <taxon>Trochodendrales</taxon>
        <taxon>Trochodendraceae</taxon>
        <taxon>Tetracentron</taxon>
    </lineage>
</organism>
<dbReference type="InterPro" id="IPR029044">
    <property type="entry name" value="Nucleotide-diphossugar_trans"/>
</dbReference>
<protein>
    <recommendedName>
        <fullName evidence="5">Glycosyl transferase 64 domain-containing protein</fullName>
    </recommendedName>
</protein>
<accession>A0A834ZJ30</accession>
<dbReference type="GO" id="GO:0016020">
    <property type="term" value="C:membrane"/>
    <property type="evidence" value="ECO:0007669"/>
    <property type="project" value="InterPro"/>
</dbReference>
<dbReference type="GO" id="GO:0016757">
    <property type="term" value="F:glycosyltransferase activity"/>
    <property type="evidence" value="ECO:0007669"/>
    <property type="project" value="InterPro"/>
</dbReference>
<evidence type="ECO:0000313" key="7">
    <source>
        <dbReference type="Proteomes" id="UP000655225"/>
    </source>
</evidence>
<comment type="caution">
    <text evidence="6">The sequence shown here is derived from an EMBL/GenBank/DDBJ whole genome shotgun (WGS) entry which is preliminary data.</text>
</comment>
<evidence type="ECO:0000313" key="6">
    <source>
        <dbReference type="EMBL" id="KAF8407352.1"/>
    </source>
</evidence>
<dbReference type="Pfam" id="PF09258">
    <property type="entry name" value="Glyco_transf_64"/>
    <property type="match status" value="1"/>
</dbReference>
<dbReference type="EMBL" id="JABCRI010000004">
    <property type="protein sequence ID" value="KAF8407352.1"/>
    <property type="molecule type" value="Genomic_DNA"/>
</dbReference>
<evidence type="ECO:0000256" key="3">
    <source>
        <dbReference type="ARBA" id="ARBA00023157"/>
    </source>
</evidence>
<name>A0A834ZJ30_TETSI</name>
<gene>
    <name evidence="6" type="ORF">HHK36_006480</name>
</gene>
<evidence type="ECO:0000256" key="4">
    <source>
        <dbReference type="SAM" id="SignalP"/>
    </source>
</evidence>
<keyword evidence="2" id="KW-0808">Transferase</keyword>
<keyword evidence="3" id="KW-1015">Disulfide bond</keyword>
<dbReference type="InterPro" id="IPR015338">
    <property type="entry name" value="GT64_dom"/>
</dbReference>
<dbReference type="PANTHER" id="PTHR48409:SF1">
    <property type="entry name" value="GLYCOSYLTRANSFERASE FAMILY PROTEIN 64 C3"/>
    <property type="match status" value="1"/>
</dbReference>
<dbReference type="PANTHER" id="PTHR48409">
    <property type="entry name" value="GLYCOSYLTRANSFERASE FAMILY PROTEIN 64 C3"/>
    <property type="match status" value="1"/>
</dbReference>
<dbReference type="AlphaFoldDB" id="A0A834ZJ30"/>
<evidence type="ECO:0000256" key="2">
    <source>
        <dbReference type="ARBA" id="ARBA00022679"/>
    </source>
</evidence>
<keyword evidence="7" id="KW-1185">Reference proteome</keyword>
<dbReference type="SUPFAM" id="SSF53448">
    <property type="entry name" value="Nucleotide-diphospho-sugar transferases"/>
    <property type="match status" value="1"/>
</dbReference>
<sequence length="458" mass="52285">MRKILAILFFCFLPLVVSDPCDRKTLPDPRSLRADQITVLINGYSESRLSLLRPIATAYSSSPSVAAVLILWGNPNTDPQTLTQFTTNLTSYFGGAPISIIRQSSDSLNARFLPRSSIKTRAVLICDDDVEIDPKSVEFAFKIWRSDQDSMIGIFARSHDLDLSRRSWMYTVHPEKYSIVLTKFMMLRTEYLFKYSCGGGSIEANSMNEMRNVVDEMRNCEDILMNFVVADETNSGPILVGAKRVRDWGDGRNEEERRKVVRDVGLSSRRGDHRKRRGDCIRKFHGVLGRMPLRYSYGKVVNSVGEQGLCKKGGKLVFCDQQILNPKMDINTPDERLSEVWLLIPKGQCDDRFVFGTLKNDRKATPRGTLEEEPMRWYNVLQDPGEGHETLTHKTIIEEEPTTVKFNGMEFMRQPCNNKKLAEKEATAETLQKLHVQHHRAYAWTRSLAKPTSCSLRF</sequence>
<dbReference type="FunFam" id="3.90.550.10:FF:000221">
    <property type="entry name" value="Glycosyltransferase family protein 47"/>
    <property type="match status" value="1"/>
</dbReference>
<reference evidence="6 7" key="1">
    <citation type="submission" date="2020-04" db="EMBL/GenBank/DDBJ databases">
        <title>Plant Genome Project.</title>
        <authorList>
            <person name="Zhang R.-G."/>
        </authorList>
    </citation>
    <scope>NUCLEOTIDE SEQUENCE [LARGE SCALE GENOMIC DNA]</scope>
    <source>
        <strain evidence="6">YNK0</strain>
        <tissue evidence="6">Leaf</tissue>
    </source>
</reference>
<feature type="chain" id="PRO_5032306033" description="Glycosyl transferase 64 domain-containing protein" evidence="4">
    <location>
        <begin position="19"/>
        <end position="458"/>
    </location>
</feature>
<evidence type="ECO:0000259" key="5">
    <source>
        <dbReference type="Pfam" id="PF09258"/>
    </source>
</evidence>
<comment type="similarity">
    <text evidence="1">Belongs to the glycosyltransferase 64 family.</text>
</comment>
<keyword evidence="4" id="KW-0732">Signal</keyword>
<dbReference type="Proteomes" id="UP000655225">
    <property type="component" value="Unassembled WGS sequence"/>
</dbReference>
<feature type="signal peptide" evidence="4">
    <location>
        <begin position="1"/>
        <end position="18"/>
    </location>
</feature>
<proteinExistence type="inferred from homology"/>
<dbReference type="OrthoDB" id="5954868at2759"/>
<evidence type="ECO:0000256" key="1">
    <source>
        <dbReference type="ARBA" id="ARBA00008700"/>
    </source>
</evidence>
<feature type="domain" description="Glycosyl transferase 64" evidence="5">
    <location>
        <begin position="37"/>
        <end position="303"/>
    </location>
</feature>
<dbReference type="InterPro" id="IPR053318">
    <property type="entry name" value="GT64"/>
</dbReference>
<dbReference type="Gene3D" id="3.90.550.10">
    <property type="entry name" value="Spore Coat Polysaccharide Biosynthesis Protein SpsA, Chain A"/>
    <property type="match status" value="1"/>
</dbReference>